<dbReference type="InterPro" id="IPR045229">
    <property type="entry name" value="TPP_enz"/>
</dbReference>
<proteinExistence type="inferred from homology"/>
<gene>
    <name evidence="7" type="ORF">I6N98_12980</name>
</gene>
<dbReference type="RefSeq" id="WP_198568776.1">
    <property type="nucleotide sequence ID" value="NZ_CP066167.1"/>
</dbReference>
<dbReference type="EMBL" id="CP066167">
    <property type="protein sequence ID" value="QQD17274.1"/>
    <property type="molecule type" value="Genomic_DNA"/>
</dbReference>
<dbReference type="CDD" id="cd07035">
    <property type="entry name" value="TPP_PYR_POX_like"/>
    <property type="match status" value="1"/>
</dbReference>
<dbReference type="GO" id="GO:0000287">
    <property type="term" value="F:magnesium ion binding"/>
    <property type="evidence" value="ECO:0007669"/>
    <property type="project" value="InterPro"/>
</dbReference>
<feature type="domain" description="Thiamine pyrophosphate enzyme central" evidence="4">
    <location>
        <begin position="194"/>
        <end position="330"/>
    </location>
</feature>
<evidence type="ECO:0000259" key="5">
    <source>
        <dbReference type="Pfam" id="PF02775"/>
    </source>
</evidence>
<dbReference type="Pfam" id="PF02775">
    <property type="entry name" value="TPP_enzyme_C"/>
    <property type="match status" value="1"/>
</dbReference>
<feature type="domain" description="Thiamine pyrophosphate enzyme TPP-binding" evidence="5">
    <location>
        <begin position="392"/>
        <end position="542"/>
    </location>
</feature>
<dbReference type="InterPro" id="IPR012001">
    <property type="entry name" value="Thiamin_PyroP_enz_TPP-bd_dom"/>
</dbReference>
<dbReference type="Gene3D" id="3.40.50.1220">
    <property type="entry name" value="TPP-binding domain"/>
    <property type="match status" value="1"/>
</dbReference>
<dbReference type="Gene3D" id="3.40.50.970">
    <property type="match status" value="2"/>
</dbReference>
<comment type="similarity">
    <text evidence="1 3">Belongs to the TPP enzyme family.</text>
</comment>
<dbReference type="GO" id="GO:0050660">
    <property type="term" value="F:flavin adenine dinucleotide binding"/>
    <property type="evidence" value="ECO:0007669"/>
    <property type="project" value="TreeGrafter"/>
</dbReference>
<accession>A0A7T4QYQ7</accession>
<organism evidence="7 8">
    <name type="scientific">Spongiibacter nanhainus</name>
    <dbReference type="NCBI Taxonomy" id="2794344"/>
    <lineage>
        <taxon>Bacteria</taxon>
        <taxon>Pseudomonadati</taxon>
        <taxon>Pseudomonadota</taxon>
        <taxon>Gammaproteobacteria</taxon>
        <taxon>Cellvibrionales</taxon>
        <taxon>Spongiibacteraceae</taxon>
        <taxon>Spongiibacter</taxon>
    </lineage>
</organism>
<dbReference type="InterPro" id="IPR011766">
    <property type="entry name" value="TPP_enzyme_TPP-bd"/>
</dbReference>
<dbReference type="Pfam" id="PF02776">
    <property type="entry name" value="TPP_enzyme_N"/>
    <property type="match status" value="1"/>
</dbReference>
<dbReference type="GO" id="GO:0003984">
    <property type="term" value="F:acetolactate synthase activity"/>
    <property type="evidence" value="ECO:0007669"/>
    <property type="project" value="TreeGrafter"/>
</dbReference>
<dbReference type="PANTHER" id="PTHR18968">
    <property type="entry name" value="THIAMINE PYROPHOSPHATE ENZYMES"/>
    <property type="match status" value="1"/>
</dbReference>
<keyword evidence="2 3" id="KW-0786">Thiamine pyrophosphate</keyword>
<protein>
    <submittedName>
        <fullName evidence="7">Thiamine pyrophosphate-binding protein</fullName>
    </submittedName>
</protein>
<evidence type="ECO:0000256" key="1">
    <source>
        <dbReference type="ARBA" id="ARBA00007812"/>
    </source>
</evidence>
<reference evidence="7 8" key="1">
    <citation type="submission" date="2020-12" db="EMBL/GenBank/DDBJ databases">
        <authorList>
            <person name="Shan Y."/>
        </authorList>
    </citation>
    <scope>NUCLEOTIDE SEQUENCE [LARGE SCALE GENOMIC DNA]</scope>
    <source>
        <strain evidence="8">csc3.9</strain>
    </source>
</reference>
<dbReference type="Proteomes" id="UP000596063">
    <property type="component" value="Chromosome"/>
</dbReference>
<evidence type="ECO:0000259" key="6">
    <source>
        <dbReference type="Pfam" id="PF02776"/>
    </source>
</evidence>
<evidence type="ECO:0000256" key="2">
    <source>
        <dbReference type="ARBA" id="ARBA00023052"/>
    </source>
</evidence>
<dbReference type="Pfam" id="PF00205">
    <property type="entry name" value="TPP_enzyme_M"/>
    <property type="match status" value="1"/>
</dbReference>
<feature type="domain" description="Thiamine pyrophosphate enzyme N-terminal TPP-binding" evidence="6">
    <location>
        <begin position="8"/>
        <end position="120"/>
    </location>
</feature>
<name>A0A7T4QYQ7_9GAMM</name>
<sequence>MASPVYSRIIDLLEAEGINSLFGIPDPGFIHMAMTCEQRGWDVVAPHHEQAGGFMADAWSRMTGKPGVCFGTQGPGISNLAAAMIVAAKENSPTIFFGGQRSSIAYQRVRKGRIQFMDQVSHFEPMMKYVGVVEDADQVDEIVREAIRQVTTGKPGPAYIELPLSVIHEEREWTPVLPPEKYRLTSQPAAGPMVAQAAALIREAKNPVLLVGQGMFTARAHDIVGQLAELMACPILQTSGCAMTIKGMEERTFAYGFSPAGVAAAEASDLCIAIGTELGEPCHMGIGRHWESNDANRKWIYIERDTMAFGVNRPIDVPLVGDLRDIVPQLIDALQDTPRTPSSEFDGWVQMQKDFKAKLRAEVPSGGEQIHPAKFIFEATRTLPENTIYAADGGSVTIFGWTYTQYAPSDLVWNQNTGHLGTGLPYAVGAAIATKGERPVVLVTGDSSFMFHIAELETAVRKNLPIVTVVGVDNAWGLEVGCWRKQVAMDSPETEAHWGKAVRFDVIAKGFGAEGVYVDNENDIAAAVEKAVASGKPTVIHVPIDPVANAMDAPNYEEFKSWYTDFKPGYGADAADVAY</sequence>
<dbReference type="SUPFAM" id="SSF52467">
    <property type="entry name" value="DHS-like NAD/FAD-binding domain"/>
    <property type="match status" value="1"/>
</dbReference>
<dbReference type="GO" id="GO:0009097">
    <property type="term" value="P:isoleucine biosynthetic process"/>
    <property type="evidence" value="ECO:0007669"/>
    <property type="project" value="TreeGrafter"/>
</dbReference>
<dbReference type="GO" id="GO:0009099">
    <property type="term" value="P:L-valine biosynthetic process"/>
    <property type="evidence" value="ECO:0007669"/>
    <property type="project" value="TreeGrafter"/>
</dbReference>
<dbReference type="KEGG" id="snan:I6N98_12980"/>
<dbReference type="GO" id="GO:0030976">
    <property type="term" value="F:thiamine pyrophosphate binding"/>
    <property type="evidence" value="ECO:0007669"/>
    <property type="project" value="InterPro"/>
</dbReference>
<dbReference type="SUPFAM" id="SSF52518">
    <property type="entry name" value="Thiamin diphosphate-binding fold (THDP-binding)"/>
    <property type="match status" value="2"/>
</dbReference>
<keyword evidence="8" id="KW-1185">Reference proteome</keyword>
<evidence type="ECO:0000259" key="4">
    <source>
        <dbReference type="Pfam" id="PF00205"/>
    </source>
</evidence>
<dbReference type="InterPro" id="IPR029035">
    <property type="entry name" value="DHS-like_NAD/FAD-binding_dom"/>
</dbReference>
<dbReference type="PANTHER" id="PTHR18968:SF13">
    <property type="entry name" value="ACETOLACTATE SYNTHASE CATALYTIC SUBUNIT, MITOCHONDRIAL"/>
    <property type="match status" value="1"/>
</dbReference>
<evidence type="ECO:0000313" key="8">
    <source>
        <dbReference type="Proteomes" id="UP000596063"/>
    </source>
</evidence>
<dbReference type="CDD" id="cd02004">
    <property type="entry name" value="TPP_BZL_OCoD_HPCL"/>
    <property type="match status" value="1"/>
</dbReference>
<evidence type="ECO:0000256" key="3">
    <source>
        <dbReference type="RuleBase" id="RU362132"/>
    </source>
</evidence>
<dbReference type="GO" id="GO:0005948">
    <property type="term" value="C:acetolactate synthase complex"/>
    <property type="evidence" value="ECO:0007669"/>
    <property type="project" value="TreeGrafter"/>
</dbReference>
<dbReference type="InterPro" id="IPR029061">
    <property type="entry name" value="THDP-binding"/>
</dbReference>
<dbReference type="AlphaFoldDB" id="A0A7T4QYQ7"/>
<dbReference type="InterPro" id="IPR012000">
    <property type="entry name" value="Thiamin_PyroP_enz_cen_dom"/>
</dbReference>
<evidence type="ECO:0000313" key="7">
    <source>
        <dbReference type="EMBL" id="QQD17274.1"/>
    </source>
</evidence>